<comment type="caution">
    <text evidence="1">The sequence shown here is derived from an EMBL/GenBank/DDBJ whole genome shotgun (WGS) entry which is preliminary data.</text>
</comment>
<sequence length="59" mass="6745">MKDQVAIFMRTSATFSPFPWKTVQLQRHDKAHILAVPRVLMLRNAESSIGKQHPKNALC</sequence>
<protein>
    <submittedName>
        <fullName evidence="1">Uncharacterized protein</fullName>
    </submittedName>
</protein>
<evidence type="ECO:0000313" key="2">
    <source>
        <dbReference type="Proteomes" id="UP000242791"/>
    </source>
</evidence>
<accession>A0A1J9Q002</accession>
<evidence type="ECO:0000313" key="1">
    <source>
        <dbReference type="EMBL" id="OJD21474.1"/>
    </source>
</evidence>
<organism evidence="1 2">
    <name type="scientific">Blastomyces percursus</name>
    <dbReference type="NCBI Taxonomy" id="1658174"/>
    <lineage>
        <taxon>Eukaryota</taxon>
        <taxon>Fungi</taxon>
        <taxon>Dikarya</taxon>
        <taxon>Ascomycota</taxon>
        <taxon>Pezizomycotina</taxon>
        <taxon>Eurotiomycetes</taxon>
        <taxon>Eurotiomycetidae</taxon>
        <taxon>Onygenales</taxon>
        <taxon>Ajellomycetaceae</taxon>
        <taxon>Blastomyces</taxon>
    </lineage>
</organism>
<reference evidence="1 2" key="1">
    <citation type="submission" date="2015-08" db="EMBL/GenBank/DDBJ databases">
        <title>Emmonsia species relationships and genome sequence.</title>
        <authorList>
            <person name="Cuomo C.A."/>
            <person name="Schwartz I.S."/>
            <person name="Kenyon C."/>
            <person name="De Hoog G.S."/>
            <person name="Govender N.P."/>
            <person name="Botha A."/>
            <person name="Moreno L."/>
            <person name="De Vries M."/>
            <person name="Munoz J.F."/>
            <person name="Stielow J.B."/>
        </authorList>
    </citation>
    <scope>NUCLEOTIDE SEQUENCE [LARGE SCALE GENOMIC DNA]</scope>
    <source>
        <strain evidence="1 2">EI222</strain>
    </source>
</reference>
<dbReference type="Proteomes" id="UP000242791">
    <property type="component" value="Unassembled WGS sequence"/>
</dbReference>
<name>A0A1J9Q002_9EURO</name>
<dbReference type="AlphaFoldDB" id="A0A1J9Q002"/>
<gene>
    <name evidence="1" type="ORF">ACJ73_07184</name>
</gene>
<proteinExistence type="predicted"/>
<dbReference type="EMBL" id="LGTZ01001399">
    <property type="protein sequence ID" value="OJD21474.1"/>
    <property type="molecule type" value="Genomic_DNA"/>
</dbReference>
<keyword evidence="2" id="KW-1185">Reference proteome</keyword>
<dbReference type="VEuPathDB" id="FungiDB:ACJ73_07184"/>